<reference evidence="2 3" key="1">
    <citation type="journal article" date="2018" name="Genome Biol. Evol.">
        <title>Multiple Roots of Fruiting Body Formation in Amoebozoa.</title>
        <authorList>
            <person name="Hillmann F."/>
            <person name="Forbes G."/>
            <person name="Novohradska S."/>
            <person name="Ferling I."/>
            <person name="Riege K."/>
            <person name="Groth M."/>
            <person name="Westermann M."/>
            <person name="Marz M."/>
            <person name="Spaller T."/>
            <person name="Winckler T."/>
            <person name="Schaap P."/>
            <person name="Glockner G."/>
        </authorList>
    </citation>
    <scope>NUCLEOTIDE SEQUENCE [LARGE SCALE GENOMIC DNA]</scope>
    <source>
        <strain evidence="2 3">Jena</strain>
    </source>
</reference>
<evidence type="ECO:0000313" key="3">
    <source>
        <dbReference type="Proteomes" id="UP000241769"/>
    </source>
</evidence>
<sequence length="55" mass="5900">MPRHALPSLLDPCHHIILPLIESPITAIARMPGRKSSSSKCSTTSTAITTTTTTR</sequence>
<name>A0A2P6MTX6_9EUKA</name>
<proteinExistence type="predicted"/>
<feature type="compositionally biased region" description="Low complexity" evidence="1">
    <location>
        <begin position="36"/>
        <end position="55"/>
    </location>
</feature>
<evidence type="ECO:0000256" key="1">
    <source>
        <dbReference type="SAM" id="MobiDB-lite"/>
    </source>
</evidence>
<feature type="region of interest" description="Disordered" evidence="1">
    <location>
        <begin position="32"/>
        <end position="55"/>
    </location>
</feature>
<feature type="non-terminal residue" evidence="2">
    <location>
        <position position="55"/>
    </location>
</feature>
<dbReference type="Proteomes" id="UP000241769">
    <property type="component" value="Unassembled WGS sequence"/>
</dbReference>
<keyword evidence="3" id="KW-1185">Reference proteome</keyword>
<dbReference type="InParanoid" id="A0A2P6MTX6"/>
<organism evidence="2 3">
    <name type="scientific">Planoprotostelium fungivorum</name>
    <dbReference type="NCBI Taxonomy" id="1890364"/>
    <lineage>
        <taxon>Eukaryota</taxon>
        <taxon>Amoebozoa</taxon>
        <taxon>Evosea</taxon>
        <taxon>Variosea</taxon>
        <taxon>Cavosteliida</taxon>
        <taxon>Cavosteliaceae</taxon>
        <taxon>Planoprotostelium</taxon>
    </lineage>
</organism>
<protein>
    <submittedName>
        <fullName evidence="2">Uncharacterized protein</fullName>
    </submittedName>
</protein>
<gene>
    <name evidence="2" type="ORF">PROFUN_15948</name>
</gene>
<evidence type="ECO:0000313" key="2">
    <source>
        <dbReference type="EMBL" id="PRP75162.1"/>
    </source>
</evidence>
<comment type="caution">
    <text evidence="2">The sequence shown here is derived from an EMBL/GenBank/DDBJ whole genome shotgun (WGS) entry which is preliminary data.</text>
</comment>
<dbReference type="AlphaFoldDB" id="A0A2P6MTX6"/>
<accession>A0A2P6MTX6</accession>
<dbReference type="EMBL" id="MDYQ01000415">
    <property type="protein sequence ID" value="PRP75162.1"/>
    <property type="molecule type" value="Genomic_DNA"/>
</dbReference>